<proteinExistence type="predicted"/>
<organism evidence="3 4">
    <name type="scientific">Kribbella rubisoli</name>
    <dbReference type="NCBI Taxonomy" id="3075929"/>
    <lineage>
        <taxon>Bacteria</taxon>
        <taxon>Bacillati</taxon>
        <taxon>Actinomycetota</taxon>
        <taxon>Actinomycetes</taxon>
        <taxon>Propionibacteriales</taxon>
        <taxon>Kribbellaceae</taxon>
        <taxon>Kribbella</taxon>
    </lineage>
</organism>
<dbReference type="OrthoDB" id="3351920at2"/>
<dbReference type="GO" id="GO:0003677">
    <property type="term" value="F:DNA binding"/>
    <property type="evidence" value="ECO:0007669"/>
    <property type="project" value="InterPro"/>
</dbReference>
<dbReference type="RefSeq" id="WP_130445563.1">
    <property type="nucleotide sequence ID" value="NZ_SHKR01000013.1"/>
</dbReference>
<evidence type="ECO:0000259" key="2">
    <source>
        <dbReference type="Pfam" id="PF09339"/>
    </source>
</evidence>
<dbReference type="GO" id="GO:0006355">
    <property type="term" value="P:regulation of DNA-templated transcription"/>
    <property type="evidence" value="ECO:0007669"/>
    <property type="project" value="InterPro"/>
</dbReference>
<dbReference type="Pfam" id="PF09339">
    <property type="entry name" value="HTH_IclR"/>
    <property type="match status" value="1"/>
</dbReference>
<dbReference type="InterPro" id="IPR005471">
    <property type="entry name" value="Tscrpt_reg_IclR_N"/>
</dbReference>
<gene>
    <name evidence="3" type="ORF">EV645_4130</name>
</gene>
<dbReference type="Proteomes" id="UP000292027">
    <property type="component" value="Unassembled WGS sequence"/>
</dbReference>
<dbReference type="InterPro" id="IPR036390">
    <property type="entry name" value="WH_DNA-bd_sf"/>
</dbReference>
<dbReference type="AlphaFoldDB" id="A0A4Q7WTG6"/>
<accession>A0A4Q7WTG6</accession>
<protein>
    <submittedName>
        <fullName evidence="3">IclR-like helix-turn-helix domain-containing protein</fullName>
    </submittedName>
</protein>
<dbReference type="SUPFAM" id="SSF46785">
    <property type="entry name" value="Winged helix' DNA-binding domain"/>
    <property type="match status" value="1"/>
</dbReference>
<reference evidence="3 4" key="1">
    <citation type="journal article" date="2015" name="Stand. Genomic Sci.">
        <title>Genomic Encyclopedia of Bacterial and Archaeal Type Strains, Phase III: the genomes of soil and plant-associated and newly described type strains.</title>
        <authorList>
            <person name="Whitman W.B."/>
            <person name="Woyke T."/>
            <person name="Klenk H.P."/>
            <person name="Zhou Y."/>
            <person name="Lilburn T.G."/>
            <person name="Beck B.J."/>
            <person name="De Vos P."/>
            <person name="Vandamme P."/>
            <person name="Eisen J.A."/>
            <person name="Garrity G."/>
            <person name="Hugenholtz P."/>
            <person name="Kyrpides N.C."/>
        </authorList>
    </citation>
    <scope>NUCLEOTIDE SEQUENCE [LARGE SCALE GENOMIC DNA]</scope>
    <source>
        <strain evidence="3 4">VKM Ac-2540</strain>
    </source>
</reference>
<evidence type="ECO:0000256" key="1">
    <source>
        <dbReference type="SAM" id="MobiDB-lite"/>
    </source>
</evidence>
<keyword evidence="4" id="KW-1185">Reference proteome</keyword>
<comment type="caution">
    <text evidence="3">The sequence shown here is derived from an EMBL/GenBank/DDBJ whole genome shotgun (WGS) entry which is preliminary data.</text>
</comment>
<evidence type="ECO:0000313" key="4">
    <source>
        <dbReference type="Proteomes" id="UP000292027"/>
    </source>
</evidence>
<sequence length="363" mass="39847">MAISPAPLTEADVLARGKEILSERLPEGWEVRAVTSSRDRGGDGIVDLRSPDGALRRLVFEVKRTVESRDVQAIHDQITRYATDVTGSPAVTGVVAARYLSPPVRQKLIEADLSFVDATGNVRITSPTPGLFVSDRGADRDPWRGPGRPRGSLKGAPAAQVVRALLDYDRPWPIRALVETSGASTGAVYRVVQFLEEEGLVERHSSQVVVPEWQPLLRRWSRDYELVASNRTTTWLAPRGLDRFLSRVAESDVEYAVTGTLAAAEWSPYAPARSAMIYTPDVARASATWDLRPVETSANVVLAEPLSTAVFARTRVRADGGYQIAAPAQVAVDLLTGPGRNPSEGEELIEWMARNERTWRQQD</sequence>
<name>A0A4Q7WTG6_9ACTN</name>
<dbReference type="EMBL" id="SHKR01000013">
    <property type="protein sequence ID" value="RZU13293.1"/>
    <property type="molecule type" value="Genomic_DNA"/>
</dbReference>
<feature type="domain" description="HTH iclR-type" evidence="2">
    <location>
        <begin position="158"/>
        <end position="204"/>
    </location>
</feature>
<evidence type="ECO:0000313" key="3">
    <source>
        <dbReference type="EMBL" id="RZU13293.1"/>
    </source>
</evidence>
<feature type="region of interest" description="Disordered" evidence="1">
    <location>
        <begin position="134"/>
        <end position="154"/>
    </location>
</feature>